<dbReference type="InterPro" id="IPR048050">
    <property type="entry name" value="ANTH_N_plant"/>
</dbReference>
<evidence type="ECO:0000256" key="3">
    <source>
        <dbReference type="ARBA" id="ARBA00004600"/>
    </source>
</evidence>
<dbReference type="PANTHER" id="PTHR22951:SF32">
    <property type="entry name" value="OS06G0175500 PROTEIN"/>
    <property type="match status" value="1"/>
</dbReference>
<dbReference type="PANTHER" id="PTHR22951">
    <property type="entry name" value="CLATHRIN ASSEMBLY PROTEIN"/>
    <property type="match status" value="1"/>
</dbReference>
<reference evidence="11" key="1">
    <citation type="submission" date="2019-09" db="EMBL/GenBank/DDBJ databases">
        <title>Draft genome information of white flower Hibiscus syriacus.</title>
        <authorList>
            <person name="Kim Y.-M."/>
        </authorList>
    </citation>
    <scope>NUCLEOTIDE SEQUENCE [LARGE SCALE GENOMIC DNA]</scope>
    <source>
        <strain evidence="11">YM2019G1</strain>
    </source>
</reference>
<keyword evidence="5" id="KW-0333">Golgi apparatus</keyword>
<organism evidence="11 12">
    <name type="scientific">Hibiscus syriacus</name>
    <name type="common">Rose of Sharon</name>
    <dbReference type="NCBI Taxonomy" id="106335"/>
    <lineage>
        <taxon>Eukaryota</taxon>
        <taxon>Viridiplantae</taxon>
        <taxon>Streptophyta</taxon>
        <taxon>Embryophyta</taxon>
        <taxon>Tracheophyta</taxon>
        <taxon>Spermatophyta</taxon>
        <taxon>Magnoliopsida</taxon>
        <taxon>eudicotyledons</taxon>
        <taxon>Gunneridae</taxon>
        <taxon>Pentapetalae</taxon>
        <taxon>rosids</taxon>
        <taxon>malvids</taxon>
        <taxon>Malvales</taxon>
        <taxon>Malvaceae</taxon>
        <taxon>Malvoideae</taxon>
        <taxon>Hibiscus</taxon>
    </lineage>
</organism>
<dbReference type="InterPro" id="IPR008942">
    <property type="entry name" value="ENTH_VHS"/>
</dbReference>
<dbReference type="GO" id="GO:0005905">
    <property type="term" value="C:clathrin-coated pit"/>
    <property type="evidence" value="ECO:0007669"/>
    <property type="project" value="UniProtKB-SubCell"/>
</dbReference>
<dbReference type="GO" id="GO:0030136">
    <property type="term" value="C:clathrin-coated vesicle"/>
    <property type="evidence" value="ECO:0007669"/>
    <property type="project" value="UniProtKB-SubCell"/>
</dbReference>
<dbReference type="PROSITE" id="PS50942">
    <property type="entry name" value="ENTH"/>
    <property type="match status" value="1"/>
</dbReference>
<dbReference type="Pfam" id="PF07651">
    <property type="entry name" value="ANTH"/>
    <property type="match status" value="1"/>
</dbReference>
<evidence type="ECO:0000256" key="6">
    <source>
        <dbReference type="ARBA" id="ARBA00023136"/>
    </source>
</evidence>
<evidence type="ECO:0000259" key="10">
    <source>
        <dbReference type="PROSITE" id="PS50942"/>
    </source>
</evidence>
<dbReference type="EMBL" id="VEPZ02001279">
    <property type="protein sequence ID" value="KAE8682747.1"/>
    <property type="molecule type" value="Genomic_DNA"/>
</dbReference>
<dbReference type="GO" id="GO:0032050">
    <property type="term" value="F:clathrin heavy chain binding"/>
    <property type="evidence" value="ECO:0007669"/>
    <property type="project" value="TreeGrafter"/>
</dbReference>
<comment type="subcellular location">
    <subcellularLocation>
        <location evidence="1">Cytoplasmic vesicle</location>
        <location evidence="1">Clathrin-coated vesicle</location>
    </subcellularLocation>
    <subcellularLocation>
        <location evidence="2">Golgi apparatus</location>
    </subcellularLocation>
    <subcellularLocation>
        <location evidence="3">Membrane</location>
        <location evidence="3">Clathrin-coated pit</location>
    </subcellularLocation>
</comment>
<dbReference type="GO" id="GO:0006900">
    <property type="term" value="P:vesicle budding from membrane"/>
    <property type="evidence" value="ECO:0007669"/>
    <property type="project" value="TreeGrafter"/>
</dbReference>
<evidence type="ECO:0000256" key="4">
    <source>
        <dbReference type="ARBA" id="ARBA00022583"/>
    </source>
</evidence>
<feature type="region of interest" description="Disordered" evidence="9">
    <location>
        <begin position="76"/>
        <end position="95"/>
    </location>
</feature>
<dbReference type="SMART" id="SM00273">
    <property type="entry name" value="ENTH"/>
    <property type="match status" value="1"/>
</dbReference>
<evidence type="ECO:0000313" key="12">
    <source>
        <dbReference type="Proteomes" id="UP000436088"/>
    </source>
</evidence>
<dbReference type="Gene3D" id="1.20.58.150">
    <property type="entry name" value="ANTH domain"/>
    <property type="match status" value="1"/>
</dbReference>
<accession>A0A6A2YTS0</accession>
<evidence type="ECO:0000256" key="1">
    <source>
        <dbReference type="ARBA" id="ARBA00004132"/>
    </source>
</evidence>
<dbReference type="GO" id="GO:0005794">
    <property type="term" value="C:Golgi apparatus"/>
    <property type="evidence" value="ECO:0007669"/>
    <property type="project" value="UniProtKB-SubCell"/>
</dbReference>
<dbReference type="GO" id="GO:0005545">
    <property type="term" value="F:1-phosphatidylinositol binding"/>
    <property type="evidence" value="ECO:0007669"/>
    <property type="project" value="InterPro"/>
</dbReference>
<evidence type="ECO:0000256" key="7">
    <source>
        <dbReference type="ARBA" id="ARBA00023176"/>
    </source>
</evidence>
<keyword evidence="7" id="KW-0168">Coated pit</keyword>
<dbReference type="FunFam" id="1.20.58.150:FF:000005">
    <property type="entry name" value="putative clathrin assembly protein At2g25430"/>
    <property type="match status" value="1"/>
</dbReference>
<dbReference type="InterPro" id="IPR011417">
    <property type="entry name" value="ANTH_dom"/>
</dbReference>
<dbReference type="InterPro" id="IPR014712">
    <property type="entry name" value="ANTH_dom_sf"/>
</dbReference>
<proteinExistence type="predicted"/>
<dbReference type="GO" id="GO:0072583">
    <property type="term" value="P:clathrin-dependent endocytosis"/>
    <property type="evidence" value="ECO:0007669"/>
    <property type="project" value="InterPro"/>
</dbReference>
<feature type="compositionally biased region" description="Basic and acidic residues" evidence="9">
    <location>
        <begin position="86"/>
        <end position="95"/>
    </location>
</feature>
<sequence>MEASMDVGDSSVKIHHKSSVAQRHYNLGRSMFSKRSRRYYDQHYQWHNSGNHSNRSTSRGKISPLHDEKLSFKFTETNSESGCQPDGKHQASGRPERIRSSLLVMDAISPDKMKMICGICQKHLSRKPYFFGNALASAELSVVAVLVCGDAYHADCLEQRTSFENSDRMSGGSKQSRLRKALGAIKDTTTVSLAKVHSDYKELDIAIVKATNHYERPAKEKYIKAIFAAVSATRPRADVAYCIYALARRLSRTRNWVVALKTLIVIHRALREVDPTFHEEFINYGRSRRQLLNLSHFKDDSNLKTWDYSAWVRSYALFLEDRLECFRILKYDIEMIGPRTIGLDTAEVLEHLTALQQLLFRVLGCQPIGAAAHNLVIRLALSLVALESVNIYRALSDGTVNLMDKFFDMDRPDAMRALNIYRRSRYQVEGLSEFYEVCRRLDIGHGDWYIKIEQPPASFLQAMEDYVSETPQASTVRKDQIPSYKDQPFFIIILPIENPKEVLAVECKKTPEVQQCSPPPLPEPEEAEKVEEPMVEPPDLLGLYNPVSVASKLDEKNALALTIVPVAEQTASPAASVQANGTTGWELALATAPSSNDNATATYKMGGGFDKFMLDSLYEDALIQRSYQNVSYNPWEPPPTSNVMMHDHFYGSDTVAASPSVQMSATVNQHQAFMLQQPMMGPQQPPSNAFGYPYGASVHPYYSGMPVQPYTGLI</sequence>
<dbReference type="AlphaFoldDB" id="A0A6A2YTS0"/>
<evidence type="ECO:0000313" key="11">
    <source>
        <dbReference type="EMBL" id="KAE8682747.1"/>
    </source>
</evidence>
<dbReference type="CDD" id="cd03564">
    <property type="entry name" value="ANTH_N"/>
    <property type="match status" value="1"/>
</dbReference>
<dbReference type="SUPFAM" id="SSF48464">
    <property type="entry name" value="ENTH/VHS domain"/>
    <property type="match status" value="1"/>
</dbReference>
<keyword evidence="12" id="KW-1185">Reference proteome</keyword>
<dbReference type="FunFam" id="1.25.40.90:FF:000005">
    <property type="entry name" value="Clathrin assembly protein AP180"/>
    <property type="match status" value="1"/>
</dbReference>
<dbReference type="Proteomes" id="UP000436088">
    <property type="component" value="Unassembled WGS sequence"/>
</dbReference>
<keyword evidence="8" id="KW-0968">Cytoplasmic vesicle</keyword>
<evidence type="ECO:0000256" key="2">
    <source>
        <dbReference type="ARBA" id="ARBA00004555"/>
    </source>
</evidence>
<evidence type="ECO:0000256" key="9">
    <source>
        <dbReference type="SAM" id="MobiDB-lite"/>
    </source>
</evidence>
<dbReference type="InterPro" id="IPR013809">
    <property type="entry name" value="ENTH"/>
</dbReference>
<comment type="caution">
    <text evidence="11">The sequence shown here is derived from an EMBL/GenBank/DDBJ whole genome shotgun (WGS) entry which is preliminary data.</text>
</comment>
<dbReference type="GO" id="GO:0005546">
    <property type="term" value="F:phosphatidylinositol-4,5-bisphosphate binding"/>
    <property type="evidence" value="ECO:0007669"/>
    <property type="project" value="TreeGrafter"/>
</dbReference>
<keyword evidence="6" id="KW-0472">Membrane</keyword>
<dbReference type="Gene3D" id="1.25.40.90">
    <property type="match status" value="1"/>
</dbReference>
<protein>
    <submittedName>
        <fullName evidence="11">Clathrin assembly protein</fullName>
    </submittedName>
</protein>
<keyword evidence="4" id="KW-0254">Endocytosis</keyword>
<evidence type="ECO:0000256" key="5">
    <source>
        <dbReference type="ARBA" id="ARBA00023034"/>
    </source>
</evidence>
<dbReference type="SUPFAM" id="SSF89009">
    <property type="entry name" value="GAT-like domain"/>
    <property type="match status" value="1"/>
</dbReference>
<name>A0A6A2YTS0_HIBSY</name>
<feature type="domain" description="ENTH" evidence="10">
    <location>
        <begin position="195"/>
        <end position="333"/>
    </location>
</feature>
<dbReference type="InterPro" id="IPR045192">
    <property type="entry name" value="AP180-like"/>
</dbReference>
<gene>
    <name evidence="11" type="ORF">F3Y22_tig00111238pilonHSYRG00483</name>
</gene>
<dbReference type="GO" id="GO:0000149">
    <property type="term" value="F:SNARE binding"/>
    <property type="evidence" value="ECO:0007669"/>
    <property type="project" value="TreeGrafter"/>
</dbReference>
<dbReference type="GO" id="GO:0048268">
    <property type="term" value="P:clathrin coat assembly"/>
    <property type="evidence" value="ECO:0007669"/>
    <property type="project" value="InterPro"/>
</dbReference>
<evidence type="ECO:0000256" key="8">
    <source>
        <dbReference type="ARBA" id="ARBA00023329"/>
    </source>
</evidence>